<protein>
    <recommendedName>
        <fullName evidence="4">DUF2648 domain-containing protein</fullName>
    </recommendedName>
</protein>
<feature type="transmembrane region" description="Helical" evidence="1">
    <location>
        <begin position="7"/>
        <end position="28"/>
    </location>
</feature>
<accession>A0ABS0QPF1</accession>
<reference evidence="2 3" key="1">
    <citation type="submission" date="2020-12" db="EMBL/GenBank/DDBJ databases">
        <title>Genomic analysis of Staphylococcus felis from a cat with skin infection.</title>
        <authorList>
            <person name="Aslantas O."/>
            <person name="Keskin O."/>
            <person name="Buyukaltay K."/>
            <person name="Gullu Yucetepe A."/>
        </authorList>
    </citation>
    <scope>NUCLEOTIDE SEQUENCE [LARGE SCALE GENOMIC DNA]</scope>
    <source>
        <strain evidence="2 3">HARRANVET</strain>
    </source>
</reference>
<evidence type="ECO:0000313" key="2">
    <source>
        <dbReference type="EMBL" id="MBH9580767.1"/>
    </source>
</evidence>
<evidence type="ECO:0000256" key="1">
    <source>
        <dbReference type="SAM" id="Phobius"/>
    </source>
</evidence>
<gene>
    <name evidence="2" type="ORF">I9026_05210</name>
</gene>
<keyword evidence="3" id="KW-1185">Reference proteome</keyword>
<evidence type="ECO:0008006" key="4">
    <source>
        <dbReference type="Google" id="ProtNLM"/>
    </source>
</evidence>
<keyword evidence="1" id="KW-0812">Transmembrane</keyword>
<dbReference type="EMBL" id="JAEDAQ010000006">
    <property type="protein sequence ID" value="MBH9580767.1"/>
    <property type="molecule type" value="Genomic_DNA"/>
</dbReference>
<dbReference type="RefSeq" id="WP_181894587.1">
    <property type="nucleotide sequence ID" value="NZ_CAJUZQ010000012.1"/>
</dbReference>
<name>A0ABS0QPF1_9STAP</name>
<sequence length="46" mass="5087">MDKLFKSVAYVAGGVLVLVLGTVGYLTYQQYQVDDSLVNKDFGENQ</sequence>
<organism evidence="2 3">
    <name type="scientific">Staphylococcus felis</name>
    <dbReference type="NCBI Taxonomy" id="46127"/>
    <lineage>
        <taxon>Bacteria</taxon>
        <taxon>Bacillati</taxon>
        <taxon>Bacillota</taxon>
        <taxon>Bacilli</taxon>
        <taxon>Bacillales</taxon>
        <taxon>Staphylococcaceae</taxon>
        <taxon>Staphylococcus</taxon>
    </lineage>
</organism>
<dbReference type="Proteomes" id="UP000597038">
    <property type="component" value="Unassembled WGS sequence"/>
</dbReference>
<comment type="caution">
    <text evidence="2">The sequence shown here is derived from an EMBL/GenBank/DDBJ whole genome shotgun (WGS) entry which is preliminary data.</text>
</comment>
<evidence type="ECO:0000313" key="3">
    <source>
        <dbReference type="Proteomes" id="UP000597038"/>
    </source>
</evidence>
<keyword evidence="1" id="KW-0472">Membrane</keyword>
<proteinExistence type="predicted"/>
<keyword evidence="1" id="KW-1133">Transmembrane helix</keyword>